<evidence type="ECO:0000256" key="1">
    <source>
        <dbReference type="SAM" id="SignalP"/>
    </source>
</evidence>
<protein>
    <submittedName>
        <fullName evidence="2">Uncharacterized protein</fullName>
    </submittedName>
</protein>
<organism evidence="2 3">
    <name type="scientific">Vitrella brassicaformis (strain CCMP3155)</name>
    <dbReference type="NCBI Taxonomy" id="1169540"/>
    <lineage>
        <taxon>Eukaryota</taxon>
        <taxon>Sar</taxon>
        <taxon>Alveolata</taxon>
        <taxon>Colpodellida</taxon>
        <taxon>Vitrellaceae</taxon>
        <taxon>Vitrella</taxon>
    </lineage>
</organism>
<keyword evidence="3" id="KW-1185">Reference proteome</keyword>
<dbReference type="Proteomes" id="UP000041254">
    <property type="component" value="Unassembled WGS sequence"/>
</dbReference>
<dbReference type="VEuPathDB" id="CryptoDB:Vbra_11653"/>
<dbReference type="PROSITE" id="PS50231">
    <property type="entry name" value="RICIN_B_LECTIN"/>
    <property type="match status" value="1"/>
</dbReference>
<accession>A0A0G4EF68</accession>
<dbReference type="Gene3D" id="2.80.10.50">
    <property type="match status" value="1"/>
</dbReference>
<keyword evidence="1" id="KW-0732">Signal</keyword>
<evidence type="ECO:0000313" key="3">
    <source>
        <dbReference type="Proteomes" id="UP000041254"/>
    </source>
</evidence>
<dbReference type="EMBL" id="CDMY01000223">
    <property type="protein sequence ID" value="CEL94611.1"/>
    <property type="molecule type" value="Genomic_DNA"/>
</dbReference>
<name>A0A0G4EF68_VITBC</name>
<sequence>MLFHKALVVAAAVLSLQLSFLAAPSLCSTVEGESKNEHHRASLKIDDDTVHIGDLGADCTYGNHRLRCTAWGIRTYLYTSVTLVDGVMMSCVNVKERTSRCYWGVYADEKECCAAESDEFKKVESGGTCDCPGDFPVNGRFDGESEAVIQSRLPMKCLYSWDKNKALRECDPDQLQQRWRFVQEDPAAGTYKIVSDQGREASCLISETNAVDVKECKDEDHASPFLWHVADIPTATGAKAGTGFFQIKADKGDKCLQAAGEKVQLQDCSSEESQWWLVFDLQGRKISGMESEVELKGAAHRGVPLRGAAGWGVVLVALGLLAAVF</sequence>
<proteinExistence type="predicted"/>
<evidence type="ECO:0000313" key="2">
    <source>
        <dbReference type="EMBL" id="CEL94611.1"/>
    </source>
</evidence>
<dbReference type="PhylomeDB" id="A0A0G4EF68"/>
<dbReference type="CDD" id="cd00161">
    <property type="entry name" value="beta-trefoil_Ricin-like"/>
    <property type="match status" value="1"/>
</dbReference>
<dbReference type="SUPFAM" id="SSF50370">
    <property type="entry name" value="Ricin B-like lectins"/>
    <property type="match status" value="1"/>
</dbReference>
<dbReference type="AlphaFoldDB" id="A0A0G4EF68"/>
<gene>
    <name evidence="2" type="ORF">Vbra_11653</name>
</gene>
<dbReference type="InterPro" id="IPR035992">
    <property type="entry name" value="Ricin_B-like_lectins"/>
</dbReference>
<feature type="chain" id="PRO_5005187242" evidence="1">
    <location>
        <begin position="33"/>
        <end position="325"/>
    </location>
</feature>
<reference evidence="2 3" key="1">
    <citation type="submission" date="2014-11" db="EMBL/GenBank/DDBJ databases">
        <authorList>
            <person name="Zhu J."/>
            <person name="Qi W."/>
            <person name="Song R."/>
        </authorList>
    </citation>
    <scope>NUCLEOTIDE SEQUENCE [LARGE SCALE GENOMIC DNA]</scope>
</reference>
<dbReference type="InParanoid" id="A0A0G4EF68"/>
<feature type="signal peptide" evidence="1">
    <location>
        <begin position="1"/>
        <end position="32"/>
    </location>
</feature>